<keyword evidence="3" id="KW-0547">Nucleotide-binding</keyword>
<dbReference type="GO" id="GO:0034272">
    <property type="term" value="C:phosphatidylinositol 3-kinase complex, class III, type II"/>
    <property type="evidence" value="ECO:0007669"/>
    <property type="project" value="TreeGrafter"/>
</dbReference>
<dbReference type="SUPFAM" id="SSF56112">
    <property type="entry name" value="Protein kinase-like (PK-like)"/>
    <property type="match status" value="1"/>
</dbReference>
<feature type="region of interest" description="Disordered" evidence="6">
    <location>
        <begin position="1500"/>
        <end position="1528"/>
    </location>
</feature>
<dbReference type="GO" id="GO:0016303">
    <property type="term" value="F:1-phosphatidylinositol-3-kinase activity"/>
    <property type="evidence" value="ECO:0007669"/>
    <property type="project" value="UniProtKB-EC"/>
</dbReference>
<dbReference type="Gene3D" id="3.30.1010.10">
    <property type="entry name" value="Phosphatidylinositol 3-kinase Catalytic Subunit, Chain A, domain 4"/>
    <property type="match status" value="1"/>
</dbReference>
<dbReference type="PANTHER" id="PTHR10048">
    <property type="entry name" value="PHOSPHATIDYLINOSITOL KINASE"/>
    <property type="match status" value="1"/>
</dbReference>
<dbReference type="GO" id="GO:0005768">
    <property type="term" value="C:endosome"/>
    <property type="evidence" value="ECO:0007669"/>
    <property type="project" value="TreeGrafter"/>
</dbReference>
<evidence type="ECO:0000256" key="1">
    <source>
        <dbReference type="ARBA" id="ARBA00012073"/>
    </source>
</evidence>
<dbReference type="GO" id="GO:0000407">
    <property type="term" value="C:phagophore assembly site"/>
    <property type="evidence" value="ECO:0007669"/>
    <property type="project" value="TreeGrafter"/>
</dbReference>
<dbReference type="GO" id="GO:0005524">
    <property type="term" value="F:ATP binding"/>
    <property type="evidence" value="ECO:0007669"/>
    <property type="project" value="UniProtKB-KW"/>
</dbReference>
<dbReference type="Gene3D" id="1.25.40.70">
    <property type="entry name" value="Phosphatidylinositol 3-kinase, accessory domain (PIK)"/>
    <property type="match status" value="1"/>
</dbReference>
<dbReference type="EC" id="2.7.1.137" evidence="1"/>
<dbReference type="Pfam" id="PF00454">
    <property type="entry name" value="PI3_PI4_kinase"/>
    <property type="match status" value="1"/>
</dbReference>
<evidence type="ECO:0000313" key="9">
    <source>
        <dbReference type="EMBL" id="VEV57276.1"/>
    </source>
</evidence>
<evidence type="ECO:0000256" key="6">
    <source>
        <dbReference type="SAM" id="MobiDB-lite"/>
    </source>
</evidence>
<dbReference type="Gene3D" id="1.10.1070.11">
    <property type="entry name" value="Phosphatidylinositol 3-/4-kinase, catalytic domain"/>
    <property type="match status" value="1"/>
</dbReference>
<proteinExistence type="predicted"/>
<name>A0A449BUW7_PLAVN</name>
<accession>A0A449BUW7</accession>
<dbReference type="SMART" id="SM00146">
    <property type="entry name" value="PI3Kc"/>
    <property type="match status" value="1"/>
</dbReference>
<dbReference type="GO" id="GO:0048015">
    <property type="term" value="P:phosphatidylinositol-mediated signaling"/>
    <property type="evidence" value="ECO:0007669"/>
    <property type="project" value="TreeGrafter"/>
</dbReference>
<keyword evidence="4 9" id="KW-0418">Kinase</keyword>
<dbReference type="Proteomes" id="UP000290582">
    <property type="component" value="Chromosome PVVCY_11"/>
</dbReference>
<dbReference type="GO" id="GO:0034271">
    <property type="term" value="C:phosphatidylinositol 3-kinase complex, class III, type I"/>
    <property type="evidence" value="ECO:0007669"/>
    <property type="project" value="TreeGrafter"/>
</dbReference>
<reference evidence="9 10" key="1">
    <citation type="submission" date="2019-01" db="EMBL/GenBank/DDBJ databases">
        <authorList>
            <person name="Ramaprasad A."/>
        </authorList>
    </citation>
    <scope>NUCLEOTIDE SEQUENCE [LARGE SCALE GENOMIC DNA]</scope>
</reference>
<organism evidence="9 10">
    <name type="scientific">Plasmodium vinckei vinckei</name>
    <dbReference type="NCBI Taxonomy" id="54757"/>
    <lineage>
        <taxon>Eukaryota</taxon>
        <taxon>Sar</taxon>
        <taxon>Alveolata</taxon>
        <taxon>Apicomplexa</taxon>
        <taxon>Aconoidasida</taxon>
        <taxon>Haemosporida</taxon>
        <taxon>Plasmodiidae</taxon>
        <taxon>Plasmodium</taxon>
        <taxon>Plasmodium (Vinckeia)</taxon>
    </lineage>
</organism>
<evidence type="ECO:0000259" key="7">
    <source>
        <dbReference type="PROSITE" id="PS50290"/>
    </source>
</evidence>
<evidence type="ECO:0000259" key="8">
    <source>
        <dbReference type="PROSITE" id="PS51545"/>
    </source>
</evidence>
<keyword evidence="5" id="KW-0067">ATP-binding</keyword>
<evidence type="ECO:0000256" key="5">
    <source>
        <dbReference type="ARBA" id="ARBA00022840"/>
    </source>
</evidence>
<dbReference type="GeneID" id="19960766"/>
<dbReference type="InterPro" id="IPR015433">
    <property type="entry name" value="PI3/4_kinase"/>
</dbReference>
<dbReference type="GO" id="GO:0006897">
    <property type="term" value="P:endocytosis"/>
    <property type="evidence" value="ECO:0007669"/>
    <property type="project" value="TreeGrafter"/>
</dbReference>
<dbReference type="PROSITE" id="PS00916">
    <property type="entry name" value="PI3_4_KINASE_2"/>
    <property type="match status" value="1"/>
</dbReference>
<dbReference type="InterPro" id="IPR016024">
    <property type="entry name" value="ARM-type_fold"/>
</dbReference>
<dbReference type="GO" id="GO:0000045">
    <property type="term" value="P:autophagosome assembly"/>
    <property type="evidence" value="ECO:0007669"/>
    <property type="project" value="TreeGrafter"/>
</dbReference>
<feature type="domain" description="PIK helical" evidence="8">
    <location>
        <begin position="830"/>
        <end position="1012"/>
    </location>
</feature>
<dbReference type="SMART" id="SM00145">
    <property type="entry name" value="PI3Ka"/>
    <property type="match status" value="1"/>
</dbReference>
<evidence type="ECO:0000256" key="2">
    <source>
        <dbReference type="ARBA" id="ARBA00022679"/>
    </source>
</evidence>
<dbReference type="CDD" id="cd00896">
    <property type="entry name" value="PI3Kc_III"/>
    <property type="match status" value="1"/>
</dbReference>
<dbReference type="PROSITE" id="PS51545">
    <property type="entry name" value="PIK_HELICAL"/>
    <property type="match status" value="1"/>
</dbReference>
<dbReference type="RefSeq" id="XP_037490621.1">
    <property type="nucleotide sequence ID" value="XM_037634529.1"/>
</dbReference>
<dbReference type="OrthoDB" id="67688at2759"/>
<dbReference type="InterPro" id="IPR042236">
    <property type="entry name" value="PI3K_accessory_sf"/>
</dbReference>
<dbReference type="CDD" id="cd00870">
    <property type="entry name" value="PI3Ka_III"/>
    <property type="match status" value="1"/>
</dbReference>
<dbReference type="InterPro" id="IPR001263">
    <property type="entry name" value="PI3K_accessory_dom"/>
</dbReference>
<dbReference type="InterPro" id="IPR011009">
    <property type="entry name" value="Kinase-like_dom_sf"/>
</dbReference>
<protein>
    <recommendedName>
        <fullName evidence="1">phosphatidylinositol 3-kinase</fullName>
        <ecNumber evidence="1">2.7.1.137</ecNumber>
    </recommendedName>
</protein>
<dbReference type="EMBL" id="LR215067">
    <property type="protein sequence ID" value="VEV57276.1"/>
    <property type="molecule type" value="Genomic_DNA"/>
</dbReference>
<dbReference type="KEGG" id="pvv:PVVCY_1101580"/>
<dbReference type="FunFam" id="1.10.1070.11:FF:000002">
    <property type="entry name" value="Phosphatidylinositol 3-kinase catalytic subunit type 3"/>
    <property type="match status" value="1"/>
</dbReference>
<evidence type="ECO:0000256" key="3">
    <source>
        <dbReference type="ARBA" id="ARBA00022741"/>
    </source>
</evidence>
<dbReference type="SUPFAM" id="SSF48371">
    <property type="entry name" value="ARM repeat"/>
    <property type="match status" value="1"/>
</dbReference>
<dbReference type="InterPro" id="IPR018936">
    <property type="entry name" value="PI3/4_kinase_CS"/>
</dbReference>
<dbReference type="PANTHER" id="PTHR10048:SF7">
    <property type="entry name" value="PHOSPHATIDYLINOSITOL 3-KINASE CATALYTIC SUBUNIT TYPE 3"/>
    <property type="match status" value="1"/>
</dbReference>
<dbReference type="GO" id="GO:0005777">
    <property type="term" value="C:peroxisome"/>
    <property type="evidence" value="ECO:0007669"/>
    <property type="project" value="TreeGrafter"/>
</dbReference>
<dbReference type="InterPro" id="IPR036940">
    <property type="entry name" value="PI3/4_kinase_cat_sf"/>
</dbReference>
<dbReference type="Pfam" id="PF00613">
    <property type="entry name" value="PI3Ka"/>
    <property type="match status" value="1"/>
</dbReference>
<keyword evidence="2" id="KW-0808">Transferase</keyword>
<dbReference type="VEuPathDB" id="PlasmoDB:PVVCY_1101580"/>
<evidence type="ECO:0000313" key="10">
    <source>
        <dbReference type="Proteomes" id="UP000290582"/>
    </source>
</evidence>
<gene>
    <name evidence="9" type="ORF">PVVCY_1101580</name>
</gene>
<feature type="domain" description="PI3K/PI4K catalytic" evidence="7">
    <location>
        <begin position="1523"/>
        <end position="1791"/>
    </location>
</feature>
<sequence>MDYKENSEKANIKDVDFYVTIKLRFCICLKDNNDIIIGKKIYDEKKKLIKKIIYLKKFTLKKKRNGNLRVENTQLKNTDNNTVEKKEEQIENQKLEKKIDSISSCTIQTNKNQNLTDKKDENKHNNSISNYTNINYKEWWKEKNQNNFFITCYLIIDNEFFSHPVTLECDEIKIKGEADETQIKKKKNTEIDINVEKKKEEYRDPIDMFIERKKNKIINKIFILNKRISFPVKYRQLNTNSYLLFIFQNKNNTDVSYYSFCRLFTQNGVLKQGLQIRHMYYTGSNDKNNHNITASKTAHRVTRHVAEALRRNIIYIKNGSKNKSKQSLFRFLKNNYAYNDLLNVCNLKKKNIKKEKCISSKSDTKNRIIAHTKFSIDKFIIKKKKYKVSLIKSNNKLRPYTKKVLHIHNTIHQVSQKGKDEEINSLGGNIHDNCQETPNGENSMSSLNSFNVGLLREGKYCNYTPSHKQKNFYLNLLKYKHMDHFINSLKRNIIKNYKTFEKKKLIYKKEVENGKIDKSNHRIKEIGYIKYEVNQNKKCKVFTSLNEINKKKDEQFSNNMTDIYWIKNKNLLKWKNGYSYIKKYSYLYDLHNGRSPNVESRNTFKLLKDIINIYKKFKIFKEKKIKGYLIFNCVSFNKAKICYNEKKKKLIGFHENIFNDIGNKEIEYSNYYHNTGSNYDWFFNSFDYVGDASSANNASDLSFNKFAKSVAKRQKKSRDQNLFLPNYLYDDRKVSEVKENDANYLNNQSKMVKNKKDSEKKKNILCKRNTVDVIRDFNKRHRYTEKKMNDIFDHISKYTNRISKNINLSNINRYDDYPFNFFSKEKYEDKNISISTPPIDEIKILNYVLSTPLPKINDEGKQCLWKFRLFLVNRKETLGKFIKSVNWKNKNEEKEAISLLRKWSKPSLENCLELFHLYMRYNVIKKYIIDIIKNAKKEQLKLYLFQIVQRLRTFNYQRIDDLFIDILIHKCVKSKKLSIYLYWFLLSETQDKHNGKLYLHVHRLFINKLVKSNSKKKKKILEILKNQNRFRNQLLYLTIIAKNKSDHIQNKTKKIRKNLFYYRQCFGYINVKNFIKNNIFITDQNVYNFSHTFEIQKNNDNFSSNPIDTTVLNKSTTEGGSLQNGSTSLLSTFTPSNASLVNQHEEYHSLKRNQNIKAMPDDLCNSIYYLSPELSIHFNADEDKYAFQYERKCNMSDEYINSNAISNVSHNRNHDNNFDNESSGYVINYIDDSKVVKIEKNRDSSFFSNFLQNNDSFGFFLNYSDDDKSFENLDDSINIVQEQKIKKVTTPLILPIDPNTELLTFLPEHSYVLRSSLYPIVIACLVRKKIKLFHSDYHNLIINKQKYLKKNIKKKKKNYSLYHFYDSKFIKALYNSFDKAKDFQYYYKNIKCENNVIFYKKQKIERISPSQNSELLKDGKKQNTKVRTDILKEMKIKISNGKGQYNNDDSLADINENYGEYDYTFNPDFSHFENKKIDTDSIVTPTSNSLMKKKSDINNLEKPDSKLCKKENDPSNDKVENGLTQKDKQNSINKKRVKKYNEIYELTIKKYIYKAGDDLRQDHLVIQVIYIIDNIWKKYGLNLKLTLYRVLALSTNDGFIEFVDYAESISSIKKNYNGEIRQYFIHHSKERNTPLGFDREILENFISSCAGYSVITYILGIGDRHLDNLMVSNDGRFFHIDFGYIFGEDPKPFSPPMKLCKEMIEAMGGAQSVGYEQFLKKCCLAYKYLRYHSTLIISLLDSMCESGLKDMKTAPELCVLKVQEKFRLDLNDEAAEIQFLEVINASVKTLFPIVVDKLHEWALNWK</sequence>
<evidence type="ECO:0000256" key="4">
    <source>
        <dbReference type="ARBA" id="ARBA00022777"/>
    </source>
</evidence>
<dbReference type="InterPro" id="IPR000403">
    <property type="entry name" value="PI3/4_kinase_cat_dom"/>
</dbReference>
<dbReference type="PROSITE" id="PS50290">
    <property type="entry name" value="PI3_4_KINASE_3"/>
    <property type="match status" value="1"/>
</dbReference>
<dbReference type="InterPro" id="IPR057756">
    <property type="entry name" value="PI3-kinase_type3/VPS34_cat"/>
</dbReference>